<evidence type="ECO:0000313" key="2">
    <source>
        <dbReference type="EMBL" id="CCX05706.1"/>
    </source>
</evidence>
<dbReference type="STRING" id="1076935.U4KWU4"/>
<dbReference type="Proteomes" id="UP000018144">
    <property type="component" value="Unassembled WGS sequence"/>
</dbReference>
<accession>U4KWU4</accession>
<proteinExistence type="predicted"/>
<evidence type="ECO:0000313" key="3">
    <source>
        <dbReference type="Proteomes" id="UP000018144"/>
    </source>
</evidence>
<dbReference type="OMA" id="NWAVGHD"/>
<feature type="compositionally biased region" description="Low complexity" evidence="1">
    <location>
        <begin position="110"/>
        <end position="122"/>
    </location>
</feature>
<dbReference type="AlphaFoldDB" id="U4KWU4"/>
<evidence type="ECO:0000256" key="1">
    <source>
        <dbReference type="SAM" id="MobiDB-lite"/>
    </source>
</evidence>
<dbReference type="OrthoDB" id="284473at2759"/>
<feature type="region of interest" description="Disordered" evidence="1">
    <location>
        <begin position="275"/>
        <end position="356"/>
    </location>
</feature>
<feature type="compositionally biased region" description="Pro residues" evidence="1">
    <location>
        <begin position="204"/>
        <end position="217"/>
    </location>
</feature>
<organism evidence="2 3">
    <name type="scientific">Pyronema omphalodes (strain CBS 100304)</name>
    <name type="common">Pyronema confluens</name>
    <dbReference type="NCBI Taxonomy" id="1076935"/>
    <lineage>
        <taxon>Eukaryota</taxon>
        <taxon>Fungi</taxon>
        <taxon>Dikarya</taxon>
        <taxon>Ascomycota</taxon>
        <taxon>Pezizomycotina</taxon>
        <taxon>Pezizomycetes</taxon>
        <taxon>Pezizales</taxon>
        <taxon>Pyronemataceae</taxon>
        <taxon>Pyronema</taxon>
    </lineage>
</organism>
<sequence>MANAVAVATGHDDFGARLQKLNLPVKPYLMDNVEKLCDRHRDYSVCFCYEYTTMLDRPDYSYKYLQDSPEPEVRTPKSTNGTVTAKKKFTLGDYSKGKIVSTPKSEQKSSEPSPSNANNAPARNGLPPIPPPSTVKLEPKTSTSHTSTPAASKTSKETPTNSARSTKAPVPAKRTADNPVESMKPSPKMSTAEVSRSNKRPRLSSPPPTTHKLPPPPARRHLSPLPSRRSPPPRSRTPPRRSPPRSAPTPPRLVLPPMLSPTLPKIIEDALAAAEEFDDEVSSNKPSRYRETSNGVGRKRSESIKKPSSTSSHPLASPGRTLPKKPQAALTASKTSGKRPFSPTDTKSTMASKYPTPKQESCIVKWRIKKKNDLQLLLKMKPCPTAAYIPPTAKHKATTGTMTASKGKQPANRSPAFKSPVTKREHEAVTPPPKKSSLADKKYELTNGDVITPSLGRDARNGTHSTTNGTTDTSELYTEGERFSAIGKALKHEGEQILKRIEHDHQDNAKELKKALCLLVDSCMCFCLAFSVHDRIRLIEGKTARTGHWSTWPALSGFVSDRAKIRQHDYERELVNTIKWLPPDHNATKEERNQYMGVKNQLRVSHERLKFAWHEGMKYLNVEDMKDKFKLSFGGRTTKWIEPQQPPKTIGKYKQPYQLPFHRYTTPLEAINFGRKFLEEWAEKNGLVYTSRLKELLV</sequence>
<feature type="region of interest" description="Disordered" evidence="1">
    <location>
        <begin position="66"/>
        <end position="261"/>
    </location>
</feature>
<gene>
    <name evidence="2" type="ORF">PCON_05293</name>
</gene>
<keyword evidence="3" id="KW-1185">Reference proteome</keyword>
<dbReference type="EMBL" id="HF935267">
    <property type="protein sequence ID" value="CCX05706.1"/>
    <property type="molecule type" value="Genomic_DNA"/>
</dbReference>
<feature type="compositionally biased region" description="Low complexity" evidence="1">
    <location>
        <begin position="462"/>
        <end position="474"/>
    </location>
</feature>
<feature type="region of interest" description="Disordered" evidence="1">
    <location>
        <begin position="397"/>
        <end position="475"/>
    </location>
</feature>
<feature type="compositionally biased region" description="Low complexity" evidence="1">
    <location>
        <begin position="140"/>
        <end position="153"/>
    </location>
</feature>
<protein>
    <submittedName>
        <fullName evidence="2">Uncharacterized protein</fullName>
    </submittedName>
</protein>
<name>U4KWU4_PYROM</name>
<feature type="compositionally biased region" description="Pro residues" evidence="1">
    <location>
        <begin position="245"/>
        <end position="254"/>
    </location>
</feature>
<reference evidence="2 3" key="1">
    <citation type="journal article" date="2013" name="PLoS Genet.">
        <title>The genome and development-dependent transcriptomes of Pyronema confluens: a window into fungal evolution.</title>
        <authorList>
            <person name="Traeger S."/>
            <person name="Altegoer F."/>
            <person name="Freitag M."/>
            <person name="Gabaldon T."/>
            <person name="Kempken F."/>
            <person name="Kumar A."/>
            <person name="Marcet-Houben M."/>
            <person name="Poggeler S."/>
            <person name="Stajich J.E."/>
            <person name="Nowrousian M."/>
        </authorList>
    </citation>
    <scope>NUCLEOTIDE SEQUENCE [LARGE SCALE GENOMIC DNA]</scope>
    <source>
        <strain evidence="3">CBS 100304</strain>
        <tissue evidence="2">Vegetative mycelium</tissue>
    </source>
</reference>